<keyword evidence="3" id="KW-0547">Nucleotide-binding</keyword>
<dbReference type="InterPro" id="IPR010737">
    <property type="entry name" value="4-carb_acid_sugar_kinase_N"/>
</dbReference>
<gene>
    <name evidence="9" type="ORF">MHL29_05645</name>
</gene>
<feature type="domain" description="Four-carbon acid sugar kinase N-terminal" evidence="7">
    <location>
        <begin position="34"/>
        <end position="275"/>
    </location>
</feature>
<comment type="caution">
    <text evidence="9">The sequence shown here is derived from an EMBL/GenBank/DDBJ whole genome shotgun (WGS) entry which is preliminary data.</text>
</comment>
<protein>
    <recommendedName>
        <fullName evidence="11">Four-carbon acid sugar kinase family protein</fullName>
    </recommendedName>
</protein>
<name>A0ABS9Q0H3_9MICO</name>
<keyword evidence="2" id="KW-0808">Transferase</keyword>
<evidence type="ECO:0000259" key="7">
    <source>
        <dbReference type="Pfam" id="PF07005"/>
    </source>
</evidence>
<evidence type="ECO:0000256" key="5">
    <source>
        <dbReference type="ARBA" id="ARBA00022840"/>
    </source>
</evidence>
<keyword evidence="6" id="KW-0119">Carbohydrate metabolism</keyword>
<dbReference type="EMBL" id="JAKRCV010000011">
    <property type="protein sequence ID" value="MCG7321378.1"/>
    <property type="molecule type" value="Genomic_DNA"/>
</dbReference>
<dbReference type="InterPro" id="IPR042213">
    <property type="entry name" value="NBD_C_sf"/>
</dbReference>
<evidence type="ECO:0000259" key="8">
    <source>
        <dbReference type="Pfam" id="PF17042"/>
    </source>
</evidence>
<organism evidence="9 10">
    <name type="scientific">Arsenicicoccus bolidensis</name>
    <dbReference type="NCBI Taxonomy" id="229480"/>
    <lineage>
        <taxon>Bacteria</taxon>
        <taxon>Bacillati</taxon>
        <taxon>Actinomycetota</taxon>
        <taxon>Actinomycetes</taxon>
        <taxon>Micrococcales</taxon>
        <taxon>Intrasporangiaceae</taxon>
        <taxon>Arsenicicoccus</taxon>
    </lineage>
</organism>
<dbReference type="SUPFAM" id="SSF142764">
    <property type="entry name" value="YgbK-like"/>
    <property type="match status" value="1"/>
</dbReference>
<dbReference type="Pfam" id="PF17042">
    <property type="entry name" value="NBD_C"/>
    <property type="match status" value="1"/>
</dbReference>
<dbReference type="Pfam" id="PF07005">
    <property type="entry name" value="SBD_N"/>
    <property type="match status" value="1"/>
</dbReference>
<dbReference type="RefSeq" id="WP_239262995.1">
    <property type="nucleotide sequence ID" value="NZ_JAKRCV010000011.1"/>
</dbReference>
<reference evidence="9 10" key="1">
    <citation type="submission" date="2022-02" db="EMBL/GenBank/DDBJ databases">
        <title>Uncovering new skin microbiome diversity through culturing and metagenomics.</title>
        <authorList>
            <person name="Conlan S."/>
            <person name="Deming C."/>
            <person name="Nisc Comparative Sequencing Program N."/>
            <person name="Segre J.A."/>
        </authorList>
    </citation>
    <scope>NUCLEOTIDE SEQUENCE [LARGE SCALE GENOMIC DNA]</scope>
    <source>
        <strain evidence="9 10">ACRQZ</strain>
    </source>
</reference>
<evidence type="ECO:0000256" key="2">
    <source>
        <dbReference type="ARBA" id="ARBA00022679"/>
    </source>
</evidence>
<evidence type="ECO:0000313" key="9">
    <source>
        <dbReference type="EMBL" id="MCG7321378.1"/>
    </source>
</evidence>
<evidence type="ECO:0000256" key="3">
    <source>
        <dbReference type="ARBA" id="ARBA00022741"/>
    </source>
</evidence>
<evidence type="ECO:0000256" key="1">
    <source>
        <dbReference type="ARBA" id="ARBA00005715"/>
    </source>
</evidence>
<dbReference type="InterPro" id="IPR037051">
    <property type="entry name" value="4-carb_acid_sugar_kinase_N_sf"/>
</dbReference>
<dbReference type="Gene3D" id="3.40.980.20">
    <property type="entry name" value="Four-carbon acid sugar kinase, nucleotide binding domain"/>
    <property type="match status" value="1"/>
</dbReference>
<evidence type="ECO:0008006" key="11">
    <source>
        <dbReference type="Google" id="ProtNLM"/>
    </source>
</evidence>
<keyword evidence="4" id="KW-0418">Kinase</keyword>
<evidence type="ECO:0000313" key="10">
    <source>
        <dbReference type="Proteomes" id="UP001521931"/>
    </source>
</evidence>
<feature type="domain" description="Four-carbon acid sugar kinase nucleotide binding" evidence="8">
    <location>
        <begin position="306"/>
        <end position="467"/>
    </location>
</feature>
<dbReference type="Gene3D" id="3.40.50.10840">
    <property type="entry name" value="Putative sugar-binding, N-terminal domain"/>
    <property type="match status" value="1"/>
</dbReference>
<dbReference type="InterPro" id="IPR031475">
    <property type="entry name" value="NBD_C"/>
</dbReference>
<comment type="similarity">
    <text evidence="1">Belongs to the four-carbon acid sugar kinase family.</text>
</comment>
<evidence type="ECO:0000256" key="6">
    <source>
        <dbReference type="ARBA" id="ARBA00023277"/>
    </source>
</evidence>
<proteinExistence type="inferred from homology"/>
<keyword evidence="10" id="KW-1185">Reference proteome</keyword>
<dbReference type="Proteomes" id="UP001521931">
    <property type="component" value="Unassembled WGS sequence"/>
</dbReference>
<sequence length="477" mass="50410">MSVTLNDLVRHHAAGPHQPAAEIAAEVARRGRVLVVLDDDPTGTQSVADLPVLTAWDVDSLAWALQQREPAVYVMTNSRSLAPADAARVNREVVTSALAAARETGVTVGFVSRSDSTLRGHFPLETDTIAETLAELDGPHVDGVVLVPAFGDAGRVTVDAVHHAGNPVDGYTPVGETEFARDATFGYASSDLRDWVAEKSGTTREQSRVVSLGLDLLRQDRAGTVALLRSLTHGQPVVADIVDENDLRLLSAALLEAEAAGSTFLYRVGPPFPRAFIGQEPRTPLTSAEVARIRDGGLAEDATGGLVVVGSHVALTTRQLDALRERTQPVELEIDVPTVRSEDRDAHLLAVVDTVVEALATGTVVVRTSRTLVRGDDADSSLDIARTVSTAVVEVVQQVLARRAPRFVVAKGGITSSDVASRGLGIARAYVRGPMLPGIVSLWEPVDGPARGIPYIVFAGNVGTDASLADVVDTLSR</sequence>
<accession>A0ABS9Q0H3</accession>
<evidence type="ECO:0000256" key="4">
    <source>
        <dbReference type="ARBA" id="ARBA00022777"/>
    </source>
</evidence>
<keyword evidence="5" id="KW-0067">ATP-binding</keyword>